<dbReference type="SUPFAM" id="SSF52058">
    <property type="entry name" value="L domain-like"/>
    <property type="match status" value="1"/>
</dbReference>
<dbReference type="PANTHER" id="PTHR24373:SF370">
    <property type="entry name" value="FISH-LIPS, ISOFORM E"/>
    <property type="match status" value="1"/>
</dbReference>
<keyword evidence="1" id="KW-0433">Leucine-rich repeat</keyword>
<dbReference type="OrthoDB" id="2015831at2759"/>
<dbReference type="InterPro" id="IPR001611">
    <property type="entry name" value="Leu-rich_rpt"/>
</dbReference>
<sequence>MKEIKTELFQYLSSLKTLYLHDNNITYIQRGIFENLMNLEKIYLNENKIENILARTFADLPSLKYLDLSNNRIQNYEDGAFLFLPNINYIDLRNNNDMMCECHLPALVNYTKSKFGRTVNVQGECETDSGNNQNKLIPIMEYSQCKTCMPHESINRWCYTEV</sequence>
<dbReference type="InterPro" id="IPR050328">
    <property type="entry name" value="Dev_Immune_Receptor"/>
</dbReference>
<accession>A0A0L8HQA0</accession>
<dbReference type="GO" id="GO:0005615">
    <property type="term" value="C:extracellular space"/>
    <property type="evidence" value="ECO:0007669"/>
    <property type="project" value="TreeGrafter"/>
</dbReference>
<dbReference type="InterPro" id="IPR032675">
    <property type="entry name" value="LRR_dom_sf"/>
</dbReference>
<evidence type="ECO:0000256" key="2">
    <source>
        <dbReference type="ARBA" id="ARBA00022729"/>
    </source>
</evidence>
<dbReference type="EMBL" id="KQ417561">
    <property type="protein sequence ID" value="KOF91362.1"/>
    <property type="molecule type" value="Genomic_DNA"/>
</dbReference>
<dbReference type="PROSITE" id="PS51450">
    <property type="entry name" value="LRR"/>
    <property type="match status" value="2"/>
</dbReference>
<dbReference type="PANTHER" id="PTHR24373">
    <property type="entry name" value="SLIT RELATED LEUCINE-RICH REPEAT NEURONAL PROTEIN"/>
    <property type="match status" value="1"/>
</dbReference>
<proteinExistence type="predicted"/>
<keyword evidence="2" id="KW-0732">Signal</keyword>
<dbReference type="Gene3D" id="3.80.10.10">
    <property type="entry name" value="Ribonuclease Inhibitor"/>
    <property type="match status" value="1"/>
</dbReference>
<evidence type="ECO:0008006" key="5">
    <source>
        <dbReference type="Google" id="ProtNLM"/>
    </source>
</evidence>
<organism evidence="4">
    <name type="scientific">Octopus bimaculoides</name>
    <name type="common">California two-spotted octopus</name>
    <dbReference type="NCBI Taxonomy" id="37653"/>
    <lineage>
        <taxon>Eukaryota</taxon>
        <taxon>Metazoa</taxon>
        <taxon>Spiralia</taxon>
        <taxon>Lophotrochozoa</taxon>
        <taxon>Mollusca</taxon>
        <taxon>Cephalopoda</taxon>
        <taxon>Coleoidea</taxon>
        <taxon>Octopodiformes</taxon>
        <taxon>Octopoda</taxon>
        <taxon>Incirrata</taxon>
        <taxon>Octopodidae</taxon>
        <taxon>Octopus</taxon>
    </lineage>
</organism>
<evidence type="ECO:0000256" key="1">
    <source>
        <dbReference type="ARBA" id="ARBA00022614"/>
    </source>
</evidence>
<dbReference type="InterPro" id="IPR003591">
    <property type="entry name" value="Leu-rich_rpt_typical-subtyp"/>
</dbReference>
<dbReference type="Pfam" id="PF13855">
    <property type="entry name" value="LRR_8"/>
    <property type="match status" value="1"/>
</dbReference>
<keyword evidence="3" id="KW-0677">Repeat</keyword>
<dbReference type="GO" id="GO:0031012">
    <property type="term" value="C:extracellular matrix"/>
    <property type="evidence" value="ECO:0007669"/>
    <property type="project" value="TreeGrafter"/>
</dbReference>
<dbReference type="STRING" id="37653.A0A0L8HQA0"/>
<protein>
    <recommendedName>
        <fullName evidence="5">LRRCT domain-containing protein</fullName>
    </recommendedName>
</protein>
<evidence type="ECO:0000313" key="4">
    <source>
        <dbReference type="EMBL" id="KOF91362.1"/>
    </source>
</evidence>
<dbReference type="AlphaFoldDB" id="A0A0L8HQA0"/>
<dbReference type="SMART" id="SM00369">
    <property type="entry name" value="LRR_TYP"/>
    <property type="match status" value="3"/>
</dbReference>
<name>A0A0L8HQA0_OCTBM</name>
<reference evidence="4" key="1">
    <citation type="submission" date="2015-07" db="EMBL/GenBank/DDBJ databases">
        <title>MeaNS - Measles Nucleotide Surveillance Program.</title>
        <authorList>
            <person name="Tran T."/>
            <person name="Druce J."/>
        </authorList>
    </citation>
    <scope>NUCLEOTIDE SEQUENCE</scope>
    <source>
        <strain evidence="4">UCB-OBI-ISO-001</strain>
        <tissue evidence="4">Gonad</tissue>
    </source>
</reference>
<gene>
    <name evidence="4" type="ORF">OCBIM_22009097mg</name>
</gene>
<evidence type="ECO:0000256" key="3">
    <source>
        <dbReference type="ARBA" id="ARBA00022737"/>
    </source>
</evidence>